<evidence type="ECO:0000313" key="2">
    <source>
        <dbReference type="EMBL" id="BCK80802.1"/>
    </source>
</evidence>
<accession>A0A810Q3K7</accession>
<dbReference type="KEGG" id="vcop:MM50RIKEN_05650"/>
<evidence type="ECO:0000313" key="3">
    <source>
        <dbReference type="Proteomes" id="UP000681035"/>
    </source>
</evidence>
<feature type="transmembrane region" description="Helical" evidence="1">
    <location>
        <begin position="90"/>
        <end position="110"/>
    </location>
</feature>
<proteinExistence type="predicted"/>
<organism evidence="2 3">
    <name type="scientific">Vescimonas coprocola</name>
    <dbReference type="NCBI Taxonomy" id="2714355"/>
    <lineage>
        <taxon>Bacteria</taxon>
        <taxon>Bacillati</taxon>
        <taxon>Bacillota</taxon>
        <taxon>Clostridia</taxon>
        <taxon>Eubacteriales</taxon>
        <taxon>Oscillospiraceae</taxon>
        <taxon>Vescimonas</taxon>
    </lineage>
</organism>
<feature type="transmembrane region" description="Helical" evidence="1">
    <location>
        <begin position="66"/>
        <end position="84"/>
    </location>
</feature>
<sequence>MAMKKCINILLYAAFFGILAAQRPIQEYSTIHFNIYPIATYYILSVILGTLILLIRPKLVSPNLPLPDLLLQIAFIVVTTALFIWKFGSIRFLVLALLTEDVYTLIALLVRKRRRTPPEEPISG</sequence>
<feature type="transmembrane region" description="Helical" evidence="1">
    <location>
        <begin position="31"/>
        <end position="54"/>
    </location>
</feature>
<keyword evidence="1" id="KW-0472">Membrane</keyword>
<evidence type="ECO:0000256" key="1">
    <source>
        <dbReference type="SAM" id="Phobius"/>
    </source>
</evidence>
<dbReference type="AlphaFoldDB" id="A0A810Q3K7"/>
<gene>
    <name evidence="2" type="ORF">MM50RIKEN_05650</name>
</gene>
<protein>
    <submittedName>
        <fullName evidence="2">Uncharacterized protein</fullName>
    </submittedName>
</protein>
<dbReference type="EMBL" id="AP023418">
    <property type="protein sequence ID" value="BCK80802.1"/>
    <property type="molecule type" value="Genomic_DNA"/>
</dbReference>
<keyword evidence="1" id="KW-1133">Transmembrane helix</keyword>
<keyword evidence="1" id="KW-0812">Transmembrane</keyword>
<dbReference type="Proteomes" id="UP000681035">
    <property type="component" value="Chromosome"/>
</dbReference>
<reference evidence="2" key="1">
    <citation type="submission" date="2020-09" db="EMBL/GenBank/DDBJ databases">
        <title>New species isolated from human feces.</title>
        <authorList>
            <person name="Kitahara M."/>
            <person name="Shigeno Y."/>
            <person name="Shime M."/>
            <person name="Matsumoto Y."/>
            <person name="Nakamura S."/>
            <person name="Motooka D."/>
            <person name="Fukuoka S."/>
            <person name="Nishikawa H."/>
            <person name="Benno Y."/>
        </authorList>
    </citation>
    <scope>NUCLEOTIDE SEQUENCE</scope>
    <source>
        <strain evidence="2">MM50</strain>
    </source>
</reference>
<name>A0A810Q3K7_9FIRM</name>
<keyword evidence="3" id="KW-1185">Reference proteome</keyword>